<feature type="compositionally biased region" description="Polar residues" evidence="1">
    <location>
        <begin position="108"/>
        <end position="126"/>
    </location>
</feature>
<feature type="compositionally biased region" description="Basic residues" evidence="1">
    <location>
        <begin position="140"/>
        <end position="153"/>
    </location>
</feature>
<protein>
    <submittedName>
        <fullName evidence="2">Uncharacterized protein</fullName>
    </submittedName>
</protein>
<organism evidence="2 3">
    <name type="scientific">Lupinus luteus</name>
    <name type="common">European yellow lupine</name>
    <dbReference type="NCBI Taxonomy" id="3873"/>
    <lineage>
        <taxon>Eukaryota</taxon>
        <taxon>Viridiplantae</taxon>
        <taxon>Streptophyta</taxon>
        <taxon>Embryophyta</taxon>
        <taxon>Tracheophyta</taxon>
        <taxon>Spermatophyta</taxon>
        <taxon>Magnoliopsida</taxon>
        <taxon>eudicotyledons</taxon>
        <taxon>Gunneridae</taxon>
        <taxon>Pentapetalae</taxon>
        <taxon>rosids</taxon>
        <taxon>fabids</taxon>
        <taxon>Fabales</taxon>
        <taxon>Fabaceae</taxon>
        <taxon>Papilionoideae</taxon>
        <taxon>50 kb inversion clade</taxon>
        <taxon>genistoids sensu lato</taxon>
        <taxon>core genistoids</taxon>
        <taxon>Genisteae</taxon>
        <taxon>Lupinus</taxon>
    </lineage>
</organism>
<feature type="compositionally biased region" description="Pro residues" evidence="1">
    <location>
        <begin position="75"/>
        <end position="98"/>
    </location>
</feature>
<feature type="region of interest" description="Disordered" evidence="1">
    <location>
        <begin position="41"/>
        <end position="198"/>
    </location>
</feature>
<evidence type="ECO:0000313" key="3">
    <source>
        <dbReference type="Proteomes" id="UP001497480"/>
    </source>
</evidence>
<evidence type="ECO:0000313" key="2">
    <source>
        <dbReference type="EMBL" id="CAL0314801.1"/>
    </source>
</evidence>
<name>A0AAV1X1C1_LUPLU</name>
<dbReference type="PRINTS" id="PR01217">
    <property type="entry name" value="PRICHEXTENSN"/>
</dbReference>
<comment type="caution">
    <text evidence="2">The sequence shown here is derived from an EMBL/GenBank/DDBJ whole genome shotgun (WGS) entry which is preliminary data.</text>
</comment>
<gene>
    <name evidence="2" type="ORF">LLUT_LOCUS15861</name>
</gene>
<evidence type="ECO:0000256" key="1">
    <source>
        <dbReference type="SAM" id="MobiDB-lite"/>
    </source>
</evidence>
<dbReference type="AlphaFoldDB" id="A0AAV1X1C1"/>
<sequence>MNLDAGNLVNGDADLISLPSNPINGDVGSLPSANYFLLHPSHSPLMTDPQPAPSQPNTSTLNSPNPPKPSSSNPPNSPRPNPPTLNPDPPLSTIPAEPPFLISPIHPNLNQDSDLPTSHPDSLNQKPLTLPPIPNPHPTRLVKNRSTKPKPKSVRPQPPKTGRKPGRPPPPVTLNQRVRGSNEEEGGEFLGKEGGSNKEEGGEFLELQCLTGDFNSIRLAEERKGSKNHGRIKEMHDFNFFINNMDLLDLLDLWVKGDGAWYCCSSGKCY</sequence>
<proteinExistence type="predicted"/>
<keyword evidence="3" id="KW-1185">Reference proteome</keyword>
<dbReference type="EMBL" id="CAXHTB010000011">
    <property type="protein sequence ID" value="CAL0314801.1"/>
    <property type="molecule type" value="Genomic_DNA"/>
</dbReference>
<dbReference type="Proteomes" id="UP001497480">
    <property type="component" value="Unassembled WGS sequence"/>
</dbReference>
<accession>A0AAV1X1C1</accession>
<reference evidence="2 3" key="1">
    <citation type="submission" date="2024-03" db="EMBL/GenBank/DDBJ databases">
        <authorList>
            <person name="Martinez-Hernandez J."/>
        </authorList>
    </citation>
    <scope>NUCLEOTIDE SEQUENCE [LARGE SCALE GENOMIC DNA]</scope>
</reference>